<dbReference type="RefSeq" id="WP_007427228.1">
    <property type="nucleotide sequence ID" value="NZ_AMGO01000047.1"/>
</dbReference>
<protein>
    <submittedName>
        <fullName evidence="1">Molybdopterin biosynthesis protein MoeA</fullName>
    </submittedName>
</protein>
<evidence type="ECO:0000313" key="1">
    <source>
        <dbReference type="EMBL" id="EKE43742.1"/>
    </source>
</evidence>
<reference evidence="1 2" key="1">
    <citation type="journal article" date="2012" name="J. Bacteriol.">
        <title>Draft Genome Sequence of Oceaniovalibus guishaninsula JLT2003T.</title>
        <authorList>
            <person name="Tang K."/>
            <person name="Liu K."/>
            <person name="Jiao N."/>
        </authorList>
    </citation>
    <scope>NUCLEOTIDE SEQUENCE [LARGE SCALE GENOMIC DNA]</scope>
    <source>
        <strain evidence="1 2">JLT2003</strain>
    </source>
</reference>
<organism evidence="1 2">
    <name type="scientific">Oceaniovalibus guishaninsula JLT2003</name>
    <dbReference type="NCBI Taxonomy" id="1231392"/>
    <lineage>
        <taxon>Bacteria</taxon>
        <taxon>Pseudomonadati</taxon>
        <taxon>Pseudomonadota</taxon>
        <taxon>Alphaproteobacteria</taxon>
        <taxon>Rhodobacterales</taxon>
        <taxon>Roseobacteraceae</taxon>
        <taxon>Oceaniovalibus</taxon>
    </lineage>
</organism>
<sequence>MRQGSAFDTVAVIDWSGGGDRGSRPCADAIWAGCVRDGRADAPLYLRSRAVAWDWLTTFLEGEARLNRRSLVCFDFPFAPPAGLTRALTGAEDSLALWDLLAARFDDLREGEDRFHVAAGLNALFPGEGPFWFNGRRGDIPGLPRRKPATLPPGLARMRKVETLAPGTFAIWQMGGQGAVGSQALTGMAFLSRLRRRLAGIRVWPFQPDEGRVLLAEVWPSLLRDDVRKRSADPALPPIRDAVQVAVLSQALWRMQVEETLAGALAAGGEGGGEGWILGVGAEDALRRAARVSSCRT</sequence>
<dbReference type="Proteomes" id="UP000006765">
    <property type="component" value="Unassembled WGS sequence"/>
</dbReference>
<dbReference type="eggNOG" id="COG0303">
    <property type="taxonomic scope" value="Bacteria"/>
</dbReference>
<gene>
    <name evidence="1" type="ORF">OCGS_2076</name>
</gene>
<dbReference type="STRING" id="1231392.OCGS_2076"/>
<dbReference type="AlphaFoldDB" id="K2HAP9"/>
<evidence type="ECO:0000313" key="2">
    <source>
        <dbReference type="Proteomes" id="UP000006765"/>
    </source>
</evidence>
<accession>K2HAP9</accession>
<proteinExistence type="predicted"/>
<dbReference type="OrthoDB" id="9804758at2"/>
<keyword evidence="2" id="KW-1185">Reference proteome</keyword>
<name>K2HAP9_9RHOB</name>
<dbReference type="EMBL" id="AMGO01000047">
    <property type="protein sequence ID" value="EKE43742.1"/>
    <property type="molecule type" value="Genomic_DNA"/>
</dbReference>
<comment type="caution">
    <text evidence="1">The sequence shown here is derived from an EMBL/GenBank/DDBJ whole genome shotgun (WGS) entry which is preliminary data.</text>
</comment>